<geneLocation type="plastid" evidence="2"/>
<dbReference type="AlphaFoldDB" id="A0A1Z2R306"/>
<feature type="compositionally biased region" description="Acidic residues" evidence="1">
    <location>
        <begin position="323"/>
        <end position="340"/>
    </location>
</feature>
<evidence type="ECO:0000256" key="1">
    <source>
        <dbReference type="SAM" id="MobiDB-lite"/>
    </source>
</evidence>
<proteinExistence type="predicted"/>
<feature type="region of interest" description="Disordered" evidence="1">
    <location>
        <begin position="306"/>
        <end position="340"/>
    </location>
</feature>
<protein>
    <submittedName>
        <fullName evidence="2">Uncharacterized protein</fullName>
    </submittedName>
</protein>
<dbReference type="EMBL" id="MF061211">
    <property type="protein sequence ID" value="ASA38103.1"/>
    <property type="molecule type" value="Genomic_DNA"/>
</dbReference>
<name>A0A1Z2R306_9ASTR</name>
<sequence>MNFWNKMTFSSKFRRTEIRLKKINPWISTRSLSRQKPNFICSSGGQELPWDSVTVSFFIVFKEINLTLRDSEIIFRTWNNMQFATGETWKAAVDSIKEEGAKHIVESHNVLFRNPETIAATKACLFARLQNALLDRIEPKKYTLTVAYWLGAWEKFLFDGPDPDSFSKNAIVRHNALRTAIQFTLIGPLINKRYGLQDYKPFEHGWIRVRESIINMIGIMDQCDLYYQTTCAQYLIKQINFLLVVNFMLSMPVLLGLDQETQFNMCLARVGKDNFIRYCLEMYEKEGDPWVNNYLVVKDLSKDATQRKWTEGAESNGSVTDYAESDSEDETDSDSEFGSD</sequence>
<gene>
    <name evidence="2" type="primary">ORF340</name>
    <name evidence="2" type="ORF">Lo_spn1Pt0326</name>
</gene>
<reference evidence="2" key="1">
    <citation type="journal article" date="2017" name="Am. J. Bot.">
        <title>The East Asian origin of the giant lobelias.</title>
        <authorList>
            <person name="Knox E.B."/>
            <person name="Li C."/>
        </authorList>
    </citation>
    <scope>NUCLEOTIDE SEQUENCE</scope>
</reference>
<accession>A0A1Z2R306</accession>
<keyword evidence="2" id="KW-0934">Plastid</keyword>
<evidence type="ECO:0000313" key="2">
    <source>
        <dbReference type="EMBL" id="ASA38103.1"/>
    </source>
</evidence>
<organism evidence="2">
    <name type="scientific">Lobelia fenshamii</name>
    <dbReference type="NCBI Taxonomy" id="2010899"/>
    <lineage>
        <taxon>Eukaryota</taxon>
        <taxon>Viridiplantae</taxon>
        <taxon>Streptophyta</taxon>
        <taxon>Embryophyta</taxon>
        <taxon>Tracheophyta</taxon>
        <taxon>Spermatophyta</taxon>
        <taxon>Magnoliopsida</taxon>
        <taxon>eudicotyledons</taxon>
        <taxon>Gunneridae</taxon>
        <taxon>Pentapetalae</taxon>
        <taxon>asterids</taxon>
        <taxon>campanulids</taxon>
        <taxon>Asterales</taxon>
        <taxon>Campanulaceae</taxon>
        <taxon>Lobelia</taxon>
    </lineage>
</organism>